<dbReference type="Ensembl" id="ENSHHUT00000056803.1">
    <property type="protein sequence ID" value="ENSHHUP00000054900.1"/>
    <property type="gene ID" value="ENSHHUG00000032901.1"/>
</dbReference>
<feature type="domain" description="RING-type" evidence="5">
    <location>
        <begin position="26"/>
        <end position="66"/>
    </location>
</feature>
<evidence type="ECO:0000313" key="6">
    <source>
        <dbReference type="Ensembl" id="ENSHHUP00000054900.1"/>
    </source>
</evidence>
<keyword evidence="7" id="KW-1185">Reference proteome</keyword>
<dbReference type="InterPro" id="IPR013320">
    <property type="entry name" value="ConA-like_dom_sf"/>
</dbReference>
<dbReference type="GeneTree" id="ENSGT01040000240385"/>
<dbReference type="InterPro" id="IPR043136">
    <property type="entry name" value="B30.2/SPRY_sf"/>
</dbReference>
<dbReference type="InterPro" id="IPR017907">
    <property type="entry name" value="Znf_RING_CS"/>
</dbReference>
<dbReference type="SMART" id="SM00184">
    <property type="entry name" value="RING"/>
    <property type="match status" value="1"/>
</dbReference>
<dbReference type="PANTHER" id="PTHR25465">
    <property type="entry name" value="B-BOX DOMAIN CONTAINING"/>
    <property type="match status" value="1"/>
</dbReference>
<evidence type="ECO:0000256" key="3">
    <source>
        <dbReference type="ARBA" id="ARBA00022833"/>
    </source>
</evidence>
<name>A0A4W5NZY0_9TELE</name>
<dbReference type="SUPFAM" id="SSF57850">
    <property type="entry name" value="RING/U-box"/>
    <property type="match status" value="1"/>
</dbReference>
<reference evidence="7" key="1">
    <citation type="submission" date="2018-06" db="EMBL/GenBank/DDBJ databases">
        <title>Genome assembly of Danube salmon.</title>
        <authorList>
            <person name="Macqueen D.J."/>
            <person name="Gundappa M.K."/>
        </authorList>
    </citation>
    <scope>NUCLEOTIDE SEQUENCE [LARGE SCALE GENOMIC DNA]</scope>
</reference>
<accession>A0A4W5NZY0</accession>
<dbReference type="Proteomes" id="UP000314982">
    <property type="component" value="Unassembled WGS sequence"/>
</dbReference>
<protein>
    <recommendedName>
        <fullName evidence="5">RING-type domain-containing protein</fullName>
    </recommendedName>
</protein>
<reference evidence="6" key="2">
    <citation type="submission" date="2025-08" db="UniProtKB">
        <authorList>
            <consortium name="Ensembl"/>
        </authorList>
    </citation>
    <scope>IDENTIFICATION</scope>
</reference>
<reference evidence="6" key="3">
    <citation type="submission" date="2025-09" db="UniProtKB">
        <authorList>
            <consortium name="Ensembl"/>
        </authorList>
    </citation>
    <scope>IDENTIFICATION</scope>
</reference>
<dbReference type="PROSITE" id="PS00518">
    <property type="entry name" value="ZF_RING_1"/>
    <property type="match status" value="1"/>
</dbReference>
<dbReference type="Pfam" id="PF13445">
    <property type="entry name" value="zf-RING_UBOX"/>
    <property type="match status" value="1"/>
</dbReference>
<keyword evidence="2 4" id="KW-0863">Zinc-finger</keyword>
<evidence type="ECO:0000259" key="5">
    <source>
        <dbReference type="PROSITE" id="PS50089"/>
    </source>
</evidence>
<dbReference type="InterPro" id="IPR027370">
    <property type="entry name" value="Znf-RING_euk"/>
</dbReference>
<proteinExistence type="predicted"/>
<dbReference type="STRING" id="62062.ENSHHUP00000054900"/>
<dbReference type="InterPro" id="IPR013083">
    <property type="entry name" value="Znf_RING/FYVE/PHD"/>
</dbReference>
<evidence type="ECO:0000256" key="4">
    <source>
        <dbReference type="PROSITE-ProRule" id="PRU00175"/>
    </source>
</evidence>
<dbReference type="InterPro" id="IPR001841">
    <property type="entry name" value="Znf_RING"/>
</dbReference>
<keyword evidence="3" id="KW-0862">Zinc</keyword>
<dbReference type="PROSITE" id="PS50089">
    <property type="entry name" value="ZF_RING_2"/>
    <property type="match status" value="1"/>
</dbReference>
<organism evidence="6 7">
    <name type="scientific">Hucho hucho</name>
    <name type="common">huchen</name>
    <dbReference type="NCBI Taxonomy" id="62062"/>
    <lineage>
        <taxon>Eukaryota</taxon>
        <taxon>Metazoa</taxon>
        <taxon>Chordata</taxon>
        <taxon>Craniata</taxon>
        <taxon>Vertebrata</taxon>
        <taxon>Euteleostomi</taxon>
        <taxon>Actinopterygii</taxon>
        <taxon>Neopterygii</taxon>
        <taxon>Teleostei</taxon>
        <taxon>Protacanthopterygii</taxon>
        <taxon>Salmoniformes</taxon>
        <taxon>Salmonidae</taxon>
        <taxon>Salmoninae</taxon>
        <taxon>Hucho</taxon>
    </lineage>
</organism>
<evidence type="ECO:0000313" key="7">
    <source>
        <dbReference type="Proteomes" id="UP000314982"/>
    </source>
</evidence>
<dbReference type="AlphaFoldDB" id="A0A4W5NZY0"/>
<dbReference type="Gene3D" id="3.30.40.10">
    <property type="entry name" value="Zinc/RING finger domain, C3HC4 (zinc finger)"/>
    <property type="match status" value="1"/>
</dbReference>
<sequence length="239" mass="27492">IQEREKDNSTTHISANNPQSEMQLICSICEEVLKKPVTTPCGHNFCMDCIREYWESKVLFQCPQCKEKFPNISELKVNTKLSKMVAEFWNPFLENNTSPQDQCLDHPREVSHDICVGREVKAVNSSFEASYCETPLEPNQRVATLRRQQHVENLEEQERHGRCLEFKTDNNEVQVKGNTLWSVGVARESINRTIHAAKPKNGLWTIQLGKGNVYRACTADPTPLSLKNIVLIEYKIYRL</sequence>
<evidence type="ECO:0000256" key="2">
    <source>
        <dbReference type="ARBA" id="ARBA00022771"/>
    </source>
</evidence>
<evidence type="ECO:0000256" key="1">
    <source>
        <dbReference type="ARBA" id="ARBA00022723"/>
    </source>
</evidence>
<dbReference type="SUPFAM" id="SSF49899">
    <property type="entry name" value="Concanavalin A-like lectins/glucanases"/>
    <property type="match status" value="1"/>
</dbReference>
<dbReference type="Gene3D" id="2.60.120.920">
    <property type="match status" value="1"/>
</dbReference>
<dbReference type="GO" id="GO:0008270">
    <property type="term" value="F:zinc ion binding"/>
    <property type="evidence" value="ECO:0007669"/>
    <property type="project" value="UniProtKB-KW"/>
</dbReference>
<dbReference type="InterPro" id="IPR051051">
    <property type="entry name" value="E3_ubiq-ligase_TRIM/RNF"/>
</dbReference>
<dbReference type="PANTHER" id="PTHR25465:SF32">
    <property type="entry name" value="BLOODTHIRSTY-RELATED GENE FAMILY, MEMBER 16 ISOFORM X1-RELATED"/>
    <property type="match status" value="1"/>
</dbReference>
<keyword evidence="1" id="KW-0479">Metal-binding</keyword>